<accession>A0A6C0JK16</accession>
<reference evidence="1" key="1">
    <citation type="journal article" date="2020" name="Nature">
        <title>Giant virus diversity and host interactions through global metagenomics.</title>
        <authorList>
            <person name="Schulz F."/>
            <person name="Roux S."/>
            <person name="Paez-Espino D."/>
            <person name="Jungbluth S."/>
            <person name="Walsh D.A."/>
            <person name="Denef V.J."/>
            <person name="McMahon K.D."/>
            <person name="Konstantinidis K.T."/>
            <person name="Eloe-Fadrosh E.A."/>
            <person name="Kyrpides N.C."/>
            <person name="Woyke T."/>
        </authorList>
    </citation>
    <scope>NUCLEOTIDE SEQUENCE</scope>
    <source>
        <strain evidence="1">GVMAG-M-3300027736-24</strain>
    </source>
</reference>
<evidence type="ECO:0000313" key="1">
    <source>
        <dbReference type="EMBL" id="QHU05929.1"/>
    </source>
</evidence>
<name>A0A6C0JK16_9ZZZZ</name>
<dbReference type="AlphaFoldDB" id="A0A6C0JK16"/>
<dbReference type="EMBL" id="MN740427">
    <property type="protein sequence ID" value="QHU05929.1"/>
    <property type="molecule type" value="Genomic_DNA"/>
</dbReference>
<sequence>MNNFLLGKHSNPIKRNMEESQFSLMKSVYARVLKQNAYTIQSGERYSNMYGPSINIKYQDTSSYIERKKAKAIGKESNNSTVSYSAYDPVGTSHTKRRVISAGTVSPKKKSLNY</sequence>
<protein>
    <submittedName>
        <fullName evidence="1">Uncharacterized protein</fullName>
    </submittedName>
</protein>
<organism evidence="1">
    <name type="scientific">viral metagenome</name>
    <dbReference type="NCBI Taxonomy" id="1070528"/>
    <lineage>
        <taxon>unclassified sequences</taxon>
        <taxon>metagenomes</taxon>
        <taxon>organismal metagenomes</taxon>
    </lineage>
</organism>
<proteinExistence type="predicted"/>